<dbReference type="EMBL" id="JBHSFQ010000003">
    <property type="protein sequence ID" value="MFC4561176.1"/>
    <property type="molecule type" value="Genomic_DNA"/>
</dbReference>
<dbReference type="InterPro" id="IPR013324">
    <property type="entry name" value="RNA_pol_sigma_r3/r4-like"/>
</dbReference>
<dbReference type="SUPFAM" id="SSF88659">
    <property type="entry name" value="Sigma3 and sigma4 domains of RNA polymerase sigma factors"/>
    <property type="match status" value="2"/>
</dbReference>
<evidence type="ECO:0000259" key="7">
    <source>
        <dbReference type="PROSITE" id="PS00715"/>
    </source>
</evidence>
<keyword evidence="2 5" id="KW-0731">Sigma factor</keyword>
<evidence type="ECO:0000256" key="4">
    <source>
        <dbReference type="ARBA" id="ARBA00023163"/>
    </source>
</evidence>
<comment type="subunit">
    <text evidence="5">Interacts transiently with the RNA polymerase catalytic core.</text>
</comment>
<dbReference type="PROSITE" id="PS00716">
    <property type="entry name" value="SIGMA70_2"/>
    <property type="match status" value="1"/>
</dbReference>
<dbReference type="InterPro" id="IPR007624">
    <property type="entry name" value="RNA_pol_sigma70_r3"/>
</dbReference>
<feature type="region of interest" description="Sigma-70 factor domain-2" evidence="5">
    <location>
        <begin position="316"/>
        <end position="386"/>
    </location>
</feature>
<feature type="compositionally biased region" description="Basic residues" evidence="6">
    <location>
        <begin position="57"/>
        <end position="68"/>
    </location>
</feature>
<keyword evidence="5" id="KW-0963">Cytoplasm</keyword>
<dbReference type="InterPro" id="IPR007630">
    <property type="entry name" value="RNA_pol_sigma70_r4"/>
</dbReference>
<protein>
    <recommendedName>
        <fullName evidence="5">RNA polymerase sigma factor SigA</fullName>
    </recommendedName>
</protein>
<dbReference type="InterPro" id="IPR013325">
    <property type="entry name" value="RNA_pol_sigma_r2"/>
</dbReference>
<dbReference type="InterPro" id="IPR042189">
    <property type="entry name" value="RNA_pol_sigma_70_r1_1_sf"/>
</dbReference>
<feature type="region of interest" description="Disordered" evidence="6">
    <location>
        <begin position="530"/>
        <end position="549"/>
    </location>
</feature>
<dbReference type="InterPro" id="IPR014284">
    <property type="entry name" value="RNA_pol_sigma-70_dom"/>
</dbReference>
<dbReference type="Pfam" id="PF04539">
    <property type="entry name" value="Sigma70_r3"/>
    <property type="match status" value="1"/>
</dbReference>
<dbReference type="HAMAP" id="MF_00963">
    <property type="entry name" value="Sigma70_RpoD_SigA"/>
    <property type="match status" value="1"/>
</dbReference>
<gene>
    <name evidence="5" type="primary">sigA</name>
    <name evidence="9" type="ORF">ACFO4E_04815</name>
</gene>
<evidence type="ECO:0000256" key="2">
    <source>
        <dbReference type="ARBA" id="ARBA00023082"/>
    </source>
</evidence>
<evidence type="ECO:0000256" key="1">
    <source>
        <dbReference type="ARBA" id="ARBA00023015"/>
    </source>
</evidence>
<dbReference type="InterPro" id="IPR036388">
    <property type="entry name" value="WH-like_DNA-bd_sf"/>
</dbReference>
<evidence type="ECO:0000259" key="8">
    <source>
        <dbReference type="PROSITE" id="PS00716"/>
    </source>
</evidence>
<dbReference type="Gene3D" id="1.10.10.10">
    <property type="entry name" value="Winged helix-like DNA-binding domain superfamily/Winged helix DNA-binding domain"/>
    <property type="match status" value="2"/>
</dbReference>
<dbReference type="InterPro" id="IPR000943">
    <property type="entry name" value="RNA_pol_sigma70"/>
</dbReference>
<feature type="domain" description="RNA polymerase sigma-70" evidence="8">
    <location>
        <begin position="509"/>
        <end position="535"/>
    </location>
</feature>
<dbReference type="Proteomes" id="UP001595923">
    <property type="component" value="Unassembled WGS sequence"/>
</dbReference>
<keyword evidence="4 5" id="KW-0804">Transcription</keyword>
<dbReference type="PRINTS" id="PR00046">
    <property type="entry name" value="SIGMA70FCT"/>
</dbReference>
<evidence type="ECO:0000313" key="9">
    <source>
        <dbReference type="EMBL" id="MFC4561176.1"/>
    </source>
</evidence>
<dbReference type="InterPro" id="IPR009042">
    <property type="entry name" value="RNA_pol_sigma70_r1_2"/>
</dbReference>
<reference evidence="10" key="1">
    <citation type="journal article" date="2019" name="Int. J. Syst. Evol. Microbiol.">
        <title>The Global Catalogue of Microorganisms (GCM) 10K type strain sequencing project: providing services to taxonomists for standard genome sequencing and annotation.</title>
        <authorList>
            <consortium name="The Broad Institute Genomics Platform"/>
            <consortium name="The Broad Institute Genome Sequencing Center for Infectious Disease"/>
            <person name="Wu L."/>
            <person name="Ma J."/>
        </authorList>
    </citation>
    <scope>NUCLEOTIDE SEQUENCE [LARGE SCALE GENOMIC DNA]</scope>
    <source>
        <strain evidence="10">XZYJ18</strain>
    </source>
</reference>
<feature type="compositionally biased region" description="Low complexity" evidence="6">
    <location>
        <begin position="95"/>
        <end position="109"/>
    </location>
</feature>
<evidence type="ECO:0000313" key="10">
    <source>
        <dbReference type="Proteomes" id="UP001595923"/>
    </source>
</evidence>
<feature type="region of interest" description="Sigma-70 factor domain-4" evidence="5">
    <location>
        <begin position="484"/>
        <end position="537"/>
    </location>
</feature>
<feature type="short sequence motif" description="Interaction with polymerase core subunit RpoC" evidence="5">
    <location>
        <begin position="340"/>
        <end position="343"/>
    </location>
</feature>
<proteinExistence type="inferred from homology"/>
<dbReference type="PROSITE" id="PS00715">
    <property type="entry name" value="SIGMA70_1"/>
    <property type="match status" value="1"/>
</dbReference>
<name>A0ABV9DQW2_9ACTN</name>
<feature type="DNA-binding region" description="H-T-H motif" evidence="5">
    <location>
        <begin position="510"/>
        <end position="529"/>
    </location>
</feature>
<dbReference type="InterPro" id="IPR012760">
    <property type="entry name" value="RNA_pol_sigma_RpoD_C"/>
</dbReference>
<dbReference type="SUPFAM" id="SSF88946">
    <property type="entry name" value="Sigma2 domain of RNA polymerase sigma factors"/>
    <property type="match status" value="1"/>
</dbReference>
<dbReference type="Pfam" id="PF00140">
    <property type="entry name" value="Sigma70_r1_2"/>
    <property type="match status" value="1"/>
</dbReference>
<feature type="compositionally biased region" description="Low complexity" evidence="6">
    <location>
        <begin position="69"/>
        <end position="86"/>
    </location>
</feature>
<dbReference type="NCBIfam" id="NF004561">
    <property type="entry name" value="PRK05901.1-3"/>
    <property type="match status" value="1"/>
</dbReference>
<feature type="compositionally biased region" description="Low complexity" evidence="6">
    <location>
        <begin position="124"/>
        <end position="141"/>
    </location>
</feature>
<dbReference type="Pfam" id="PF04542">
    <property type="entry name" value="Sigma70_r2"/>
    <property type="match status" value="1"/>
</dbReference>
<feature type="region of interest" description="Disordered" evidence="6">
    <location>
        <begin position="52"/>
        <end position="167"/>
    </location>
</feature>
<dbReference type="Pfam" id="PF04545">
    <property type="entry name" value="Sigma70_r4"/>
    <property type="match status" value="1"/>
</dbReference>
<evidence type="ECO:0000256" key="3">
    <source>
        <dbReference type="ARBA" id="ARBA00023125"/>
    </source>
</evidence>
<evidence type="ECO:0000256" key="5">
    <source>
        <dbReference type="HAMAP-Rule" id="MF_00963"/>
    </source>
</evidence>
<dbReference type="PANTHER" id="PTHR30603">
    <property type="entry name" value="RNA POLYMERASE SIGMA FACTOR RPO"/>
    <property type="match status" value="1"/>
</dbReference>
<feature type="region of interest" description="Sigma-70 factor domain-3" evidence="5">
    <location>
        <begin position="395"/>
        <end position="471"/>
    </location>
</feature>
<keyword evidence="1 5" id="KW-0805">Transcription regulation</keyword>
<keyword evidence="10" id="KW-1185">Reference proteome</keyword>
<feature type="domain" description="RNA polymerase sigma-70" evidence="7">
    <location>
        <begin position="340"/>
        <end position="353"/>
    </location>
</feature>
<dbReference type="InterPro" id="IPR050239">
    <property type="entry name" value="Sigma-70_RNA_pol_init_factors"/>
</dbReference>
<dbReference type="PANTHER" id="PTHR30603:SF59">
    <property type="entry name" value="RNA POLYMERASE PRINCIPAL SIGMA FACTOR HRDA"/>
    <property type="match status" value="1"/>
</dbReference>
<organism evidence="9 10">
    <name type="scientific">Nocardiopsis mangrovi</name>
    <dbReference type="NCBI Taxonomy" id="1179818"/>
    <lineage>
        <taxon>Bacteria</taxon>
        <taxon>Bacillati</taxon>
        <taxon>Actinomycetota</taxon>
        <taxon>Actinomycetes</taxon>
        <taxon>Streptosporangiales</taxon>
        <taxon>Nocardiopsidaceae</taxon>
        <taxon>Nocardiopsis</taxon>
    </lineage>
</organism>
<accession>A0ABV9DQW2</accession>
<evidence type="ECO:0000256" key="6">
    <source>
        <dbReference type="SAM" id="MobiDB-lite"/>
    </source>
</evidence>
<comment type="subcellular location">
    <subcellularLocation>
        <location evidence="5">Cytoplasm</location>
    </subcellularLocation>
</comment>
<keyword evidence="3 5" id="KW-0238">DNA-binding</keyword>
<dbReference type="Gene3D" id="1.10.220.120">
    <property type="entry name" value="Sigma-70 factor, region 1.1"/>
    <property type="match status" value="1"/>
</dbReference>
<dbReference type="InterPro" id="IPR028630">
    <property type="entry name" value="Sigma70_RpoD"/>
</dbReference>
<dbReference type="CDD" id="cd06171">
    <property type="entry name" value="Sigma70_r4"/>
    <property type="match status" value="1"/>
</dbReference>
<dbReference type="RefSeq" id="WP_378571963.1">
    <property type="nucleotide sequence ID" value="NZ_JBHSFQ010000003.1"/>
</dbReference>
<sequence length="549" mass="59687">MQQLIERGRSQGYLEPEDVRRAFEEADIPMSQAQAVLRSLTKEGVTLVVGAEESAPARRKSARRKTAAPKKAAATTTTRVKRAAAAQEQPDTVTAVVASAPAAVSSGGAAKKRGTTAQRRAGDAPAEPAAPRKAAKKAAATAKKKAGKAVEKVSDQDGPGLEAADEPDLDLVEAPDDLEDPGVELELVEDTDDKPAVPEGPIAGSGVKPEVVGVPEKATANTSEDEAFVLYDDDDDAPAAQVVAAGATADPVKDYLKQIGNVALLNAEQEVELAKRIEAGLFAEEKLADDGDTLTLEFRDELEWIAEDGGRAKKHLLEANLRLVVSLAKRYTGRGMLFLDLIQEGNLGLIRAVEKFDYTKGFKFSTYATWWIRQAITRAMADQARTIRIPVHMVEVINKLARVQRQMLQDLGREPTPEELARELDMTPEKVVEVQKYGREPISLHTPLGEDGDSEFGDLIEDSEAIQPGEAVSFTLLQEQLHSVLDTLSEREAGVVSMRFGLTDGQPKTLDEIGKVYGVTRERIRQIESKTMSKLRHPSRSQVLRDYLD</sequence>
<comment type="function">
    <text evidence="5">Sigma factors are initiation factors that promote the attachment of RNA polymerase to specific initiation sites and are then released. This sigma factor is the primary sigma factor during exponential growth.</text>
</comment>
<dbReference type="NCBIfam" id="TIGR02393">
    <property type="entry name" value="RpoD_Cterm"/>
    <property type="match status" value="1"/>
</dbReference>
<dbReference type="NCBIfam" id="TIGR02937">
    <property type="entry name" value="sigma70-ECF"/>
    <property type="match status" value="1"/>
</dbReference>
<dbReference type="InterPro" id="IPR007627">
    <property type="entry name" value="RNA_pol_sigma70_r2"/>
</dbReference>
<comment type="caution">
    <text evidence="9">The sequence shown here is derived from an EMBL/GenBank/DDBJ whole genome shotgun (WGS) entry which is preliminary data.</text>
</comment>
<dbReference type="Gene3D" id="1.10.601.10">
    <property type="entry name" value="RNA Polymerase Primary Sigma Factor"/>
    <property type="match status" value="2"/>
</dbReference>
<comment type="similarity">
    <text evidence="5">Belongs to the sigma-70 factor family. RpoD/SigA subfamily.</text>
</comment>